<protein>
    <submittedName>
        <fullName evidence="1">Uncharacterized protein</fullName>
    </submittedName>
</protein>
<proteinExistence type="predicted"/>
<dbReference type="EMBL" id="GGEC01058643">
    <property type="protein sequence ID" value="MBX39127.1"/>
    <property type="molecule type" value="Transcribed_RNA"/>
</dbReference>
<sequence length="36" mass="4470">MRIGRRTMIKLRTLKLFKCCRTFFSRQITGKCRQKY</sequence>
<reference evidence="1" key="1">
    <citation type="submission" date="2018-02" db="EMBL/GenBank/DDBJ databases">
        <title>Rhizophora mucronata_Transcriptome.</title>
        <authorList>
            <person name="Meera S.P."/>
            <person name="Sreeshan A."/>
            <person name="Augustine A."/>
        </authorList>
    </citation>
    <scope>NUCLEOTIDE SEQUENCE</scope>
    <source>
        <tissue evidence="1">Leaf</tissue>
    </source>
</reference>
<evidence type="ECO:0000313" key="1">
    <source>
        <dbReference type="EMBL" id="MBX39127.1"/>
    </source>
</evidence>
<dbReference type="AlphaFoldDB" id="A0A2P2N9F9"/>
<name>A0A2P2N9F9_RHIMU</name>
<accession>A0A2P2N9F9</accession>
<organism evidence="1">
    <name type="scientific">Rhizophora mucronata</name>
    <name type="common">Asiatic mangrove</name>
    <dbReference type="NCBI Taxonomy" id="61149"/>
    <lineage>
        <taxon>Eukaryota</taxon>
        <taxon>Viridiplantae</taxon>
        <taxon>Streptophyta</taxon>
        <taxon>Embryophyta</taxon>
        <taxon>Tracheophyta</taxon>
        <taxon>Spermatophyta</taxon>
        <taxon>Magnoliopsida</taxon>
        <taxon>eudicotyledons</taxon>
        <taxon>Gunneridae</taxon>
        <taxon>Pentapetalae</taxon>
        <taxon>rosids</taxon>
        <taxon>fabids</taxon>
        <taxon>Malpighiales</taxon>
        <taxon>Rhizophoraceae</taxon>
        <taxon>Rhizophora</taxon>
    </lineage>
</organism>